<feature type="transmembrane region" description="Helical" evidence="1">
    <location>
        <begin position="149"/>
        <end position="167"/>
    </location>
</feature>
<dbReference type="RefSeq" id="WP_014796631.1">
    <property type="nucleotide sequence ID" value="NC_018018.1"/>
</dbReference>
<sequence>MHTHIIRNPRHKAFLNENRSDPITGDEIKEGDKIVFCAICKSAFLYDTWLYLDKTHCNQGETLGKFPSSQKLEISGVTRPPLYVIGCNDKISNSYGNELLDETDNHFMNVPVIADERSLYQKNTFSIWVIIISVFLIILTMFLGIAPLSIGITFIAIMTIGIKSMFFKDKKLFTPSKKKKEIESIEIHRNYISIRFKDTKKDVRIILKSILTINLIYAGKSYSLQIVKKGNKIYEFSTSLSNVTQINQLLHSLVQLDEKVTIFVRNLPYDDRIKLRKWETENENILLY</sequence>
<keyword evidence="1" id="KW-0812">Transmembrane</keyword>
<keyword evidence="1" id="KW-1133">Transmembrane helix</keyword>
<proteinExistence type="predicted"/>
<evidence type="ECO:0000313" key="3">
    <source>
        <dbReference type="Proteomes" id="UP000006054"/>
    </source>
</evidence>
<name>I4AGT7_BERLS</name>
<dbReference type="Proteomes" id="UP000006054">
    <property type="component" value="Chromosome"/>
</dbReference>
<evidence type="ECO:0000313" key="2">
    <source>
        <dbReference type="EMBL" id="AFM03172.1"/>
    </source>
</evidence>
<accession>I4AGT7</accession>
<dbReference type="EMBL" id="CP003345">
    <property type="protein sequence ID" value="AFM03172.1"/>
    <property type="molecule type" value="Genomic_DNA"/>
</dbReference>
<feature type="transmembrane region" description="Helical" evidence="1">
    <location>
        <begin position="125"/>
        <end position="143"/>
    </location>
</feature>
<dbReference type="KEGG" id="fli:Fleli_0711"/>
<organism evidence="2 3">
    <name type="scientific">Bernardetia litoralis (strain ATCC 23117 / DSM 6794 / NBRC 15988 / NCIMB 1366 / Fx l1 / Sio-4)</name>
    <name type="common">Flexibacter litoralis</name>
    <dbReference type="NCBI Taxonomy" id="880071"/>
    <lineage>
        <taxon>Bacteria</taxon>
        <taxon>Pseudomonadati</taxon>
        <taxon>Bacteroidota</taxon>
        <taxon>Cytophagia</taxon>
        <taxon>Cytophagales</taxon>
        <taxon>Bernardetiaceae</taxon>
        <taxon>Bernardetia</taxon>
    </lineage>
</organism>
<evidence type="ECO:0000256" key="1">
    <source>
        <dbReference type="SAM" id="Phobius"/>
    </source>
</evidence>
<protein>
    <submittedName>
        <fullName evidence="2">Uncharacterized protein</fullName>
    </submittedName>
</protein>
<dbReference type="HOGENOM" id="CLU_965594_0_0_10"/>
<dbReference type="OrthoDB" id="988752at2"/>
<dbReference type="AlphaFoldDB" id="I4AGT7"/>
<dbReference type="eggNOG" id="COG1714">
    <property type="taxonomic scope" value="Bacteria"/>
</dbReference>
<keyword evidence="1" id="KW-0472">Membrane</keyword>
<reference evidence="3" key="1">
    <citation type="submission" date="2012-06" db="EMBL/GenBank/DDBJ databases">
        <title>The complete genome of Flexibacter litoralis DSM 6794.</title>
        <authorList>
            <person name="Lucas S."/>
            <person name="Copeland A."/>
            <person name="Lapidus A."/>
            <person name="Glavina del Rio T."/>
            <person name="Dalin E."/>
            <person name="Tice H."/>
            <person name="Bruce D."/>
            <person name="Goodwin L."/>
            <person name="Pitluck S."/>
            <person name="Peters L."/>
            <person name="Ovchinnikova G."/>
            <person name="Lu M."/>
            <person name="Kyrpides N."/>
            <person name="Mavromatis K."/>
            <person name="Ivanova N."/>
            <person name="Brettin T."/>
            <person name="Detter J.C."/>
            <person name="Han C."/>
            <person name="Larimer F."/>
            <person name="Land M."/>
            <person name="Hauser L."/>
            <person name="Markowitz V."/>
            <person name="Cheng J.-F."/>
            <person name="Hugenholtz P."/>
            <person name="Woyke T."/>
            <person name="Wu D."/>
            <person name="Spring S."/>
            <person name="Lang E."/>
            <person name="Kopitz M."/>
            <person name="Brambilla E."/>
            <person name="Klenk H.-P."/>
            <person name="Eisen J.A."/>
        </authorList>
    </citation>
    <scope>NUCLEOTIDE SEQUENCE [LARGE SCALE GENOMIC DNA]</scope>
    <source>
        <strain evidence="3">ATCC 23117 / DSM 6794 / NBRC 15988 / NCIMB 1366 / Sio-4</strain>
    </source>
</reference>
<gene>
    <name evidence="2" type="ordered locus">Fleli_0711</name>
</gene>
<keyword evidence="3" id="KW-1185">Reference proteome</keyword>